<keyword evidence="6" id="KW-0479">Metal-binding</keyword>
<dbReference type="GO" id="GO:0016740">
    <property type="term" value="F:transferase activity"/>
    <property type="evidence" value="ECO:0007669"/>
    <property type="project" value="UniProtKB-KW"/>
</dbReference>
<keyword evidence="8" id="KW-0460">Magnesium</keyword>
<keyword evidence="4" id="KW-0285">Flavoprotein</keyword>
<organism evidence="11">
    <name type="scientific">human gut metagenome</name>
    <dbReference type="NCBI Taxonomy" id="408170"/>
    <lineage>
        <taxon>unclassified sequences</taxon>
        <taxon>metagenomes</taxon>
        <taxon>organismal metagenomes</taxon>
    </lineage>
</organism>
<dbReference type="Gene3D" id="3.10.520.10">
    <property type="entry name" value="ApbE-like domains"/>
    <property type="match status" value="1"/>
</dbReference>
<protein>
    <recommendedName>
        <fullName evidence="3">FAD:protein FMN transferase</fullName>
        <ecNumber evidence="2">2.7.1.180</ecNumber>
    </recommendedName>
    <alternativeName>
        <fullName evidence="9">Flavin transferase</fullName>
    </alternativeName>
</protein>
<feature type="non-terminal residue" evidence="11">
    <location>
        <position position="1"/>
    </location>
</feature>
<keyword evidence="11" id="KW-0449">Lipoprotein</keyword>
<comment type="catalytic activity">
    <reaction evidence="10">
        <text>L-threonyl-[protein] + FAD = FMN-L-threonyl-[protein] + AMP + H(+)</text>
        <dbReference type="Rhea" id="RHEA:36847"/>
        <dbReference type="Rhea" id="RHEA-COMP:11060"/>
        <dbReference type="Rhea" id="RHEA-COMP:11061"/>
        <dbReference type="ChEBI" id="CHEBI:15378"/>
        <dbReference type="ChEBI" id="CHEBI:30013"/>
        <dbReference type="ChEBI" id="CHEBI:57692"/>
        <dbReference type="ChEBI" id="CHEBI:74257"/>
        <dbReference type="ChEBI" id="CHEBI:456215"/>
        <dbReference type="EC" id="2.7.1.180"/>
    </reaction>
</comment>
<dbReference type="InterPro" id="IPR024932">
    <property type="entry name" value="ApbE"/>
</dbReference>
<dbReference type="Pfam" id="PF02424">
    <property type="entry name" value="ApbE"/>
    <property type="match status" value="1"/>
</dbReference>
<evidence type="ECO:0000256" key="9">
    <source>
        <dbReference type="ARBA" id="ARBA00031306"/>
    </source>
</evidence>
<keyword evidence="7" id="KW-0274">FAD</keyword>
<name>K1TWD0_9ZZZZ</name>
<evidence type="ECO:0000256" key="5">
    <source>
        <dbReference type="ARBA" id="ARBA00022679"/>
    </source>
</evidence>
<reference evidence="11" key="1">
    <citation type="journal article" date="2013" name="Environ. Microbiol.">
        <title>Microbiota from the distal guts of lean and obese adolescents exhibit partial functional redundancy besides clear differences in community structure.</title>
        <authorList>
            <person name="Ferrer M."/>
            <person name="Ruiz A."/>
            <person name="Lanza F."/>
            <person name="Haange S.B."/>
            <person name="Oberbach A."/>
            <person name="Till H."/>
            <person name="Bargiela R."/>
            <person name="Campoy C."/>
            <person name="Segura M.T."/>
            <person name="Richter M."/>
            <person name="von Bergen M."/>
            <person name="Seifert J."/>
            <person name="Suarez A."/>
        </authorList>
    </citation>
    <scope>NUCLEOTIDE SEQUENCE</scope>
</reference>
<comment type="caution">
    <text evidence="11">The sequence shown here is derived from an EMBL/GenBank/DDBJ whole genome shotgun (WGS) entry which is preliminary data.</text>
</comment>
<evidence type="ECO:0000256" key="10">
    <source>
        <dbReference type="ARBA" id="ARBA00048540"/>
    </source>
</evidence>
<dbReference type="InterPro" id="IPR003374">
    <property type="entry name" value="ApbE-like_sf"/>
</dbReference>
<gene>
    <name evidence="11" type="ORF">LEA_04186</name>
</gene>
<evidence type="ECO:0000256" key="4">
    <source>
        <dbReference type="ARBA" id="ARBA00022630"/>
    </source>
</evidence>
<sequence length="174" mass="18767">DVDSLLKLVGYDKIAVENGRLRKADPRMQIDLNSIAQGATSDYIAAYFEKLGIEEYMIEVGGEIFCRGLNAKGKPWVVGIDRPKEGNFTPGADLQVKISLSGKGLATSGNYRKFRTDSSGRKIVHTVDPRTGQPVTSDLLSATVVAETSAEADAYGTALMVMGLERGKEFLAAH</sequence>
<dbReference type="GO" id="GO:0046872">
    <property type="term" value="F:metal ion binding"/>
    <property type="evidence" value="ECO:0007669"/>
    <property type="project" value="UniProtKB-KW"/>
</dbReference>
<proteinExistence type="predicted"/>
<dbReference type="SUPFAM" id="SSF143631">
    <property type="entry name" value="ApbE-like"/>
    <property type="match status" value="1"/>
</dbReference>
<evidence type="ECO:0000256" key="7">
    <source>
        <dbReference type="ARBA" id="ARBA00022827"/>
    </source>
</evidence>
<evidence type="ECO:0000256" key="1">
    <source>
        <dbReference type="ARBA" id="ARBA00001946"/>
    </source>
</evidence>
<evidence type="ECO:0000256" key="6">
    <source>
        <dbReference type="ARBA" id="ARBA00022723"/>
    </source>
</evidence>
<dbReference type="PANTHER" id="PTHR30040:SF2">
    <property type="entry name" value="FAD:PROTEIN FMN TRANSFERASE"/>
    <property type="match status" value="1"/>
</dbReference>
<evidence type="ECO:0000256" key="2">
    <source>
        <dbReference type="ARBA" id="ARBA00011955"/>
    </source>
</evidence>
<evidence type="ECO:0000313" key="11">
    <source>
        <dbReference type="EMBL" id="EKC77432.1"/>
    </source>
</evidence>
<comment type="cofactor">
    <cofactor evidence="1">
        <name>Mg(2+)</name>
        <dbReference type="ChEBI" id="CHEBI:18420"/>
    </cofactor>
</comment>
<keyword evidence="5" id="KW-0808">Transferase</keyword>
<accession>K1TWD0</accession>
<dbReference type="EMBL" id="AJWY01002761">
    <property type="protein sequence ID" value="EKC77432.1"/>
    <property type="molecule type" value="Genomic_DNA"/>
</dbReference>
<evidence type="ECO:0000256" key="8">
    <source>
        <dbReference type="ARBA" id="ARBA00022842"/>
    </source>
</evidence>
<evidence type="ECO:0000256" key="3">
    <source>
        <dbReference type="ARBA" id="ARBA00016337"/>
    </source>
</evidence>
<dbReference type="PANTHER" id="PTHR30040">
    <property type="entry name" value="THIAMINE BIOSYNTHESIS LIPOPROTEIN APBE"/>
    <property type="match status" value="1"/>
</dbReference>
<feature type="non-terminal residue" evidence="11">
    <location>
        <position position="174"/>
    </location>
</feature>
<dbReference type="EC" id="2.7.1.180" evidence="2"/>
<dbReference type="AlphaFoldDB" id="K1TWD0"/>